<keyword evidence="1" id="KW-1133">Transmembrane helix</keyword>
<evidence type="ECO:0000313" key="3">
    <source>
        <dbReference type="EMBL" id="TXC84666.1"/>
    </source>
</evidence>
<evidence type="ECO:0000313" key="5">
    <source>
        <dbReference type="Proteomes" id="UP001481677"/>
    </source>
</evidence>
<dbReference type="Proteomes" id="UP001481677">
    <property type="component" value="Unassembled WGS sequence"/>
</dbReference>
<accession>A0A5C6VJP6</accession>
<comment type="caution">
    <text evidence="3">The sequence shown here is derived from an EMBL/GenBank/DDBJ whole genome shotgun (WGS) entry which is preliminary data.</text>
</comment>
<dbReference type="RefSeq" id="WP_147236642.1">
    <property type="nucleotide sequence ID" value="NZ_JAZHFZ010000050.1"/>
</dbReference>
<keyword evidence="5" id="KW-1185">Reference proteome</keyword>
<reference evidence="2 5" key="3">
    <citation type="submission" date="2024-01" db="EMBL/GenBank/DDBJ databases">
        <title>The diversity of rhizobia nodulating Mimosa spp. in eleven states of Brazil covering several biomes is determined by host plant, location, and edaphic factors.</title>
        <authorList>
            <person name="Rouws L."/>
            <person name="Barauna A."/>
            <person name="Beukes C."/>
            <person name="De Faria S.M."/>
            <person name="Gross E."/>
            <person name="Dos Reis Junior F.B."/>
            <person name="Simon M."/>
            <person name="Maluk M."/>
            <person name="Odee D.W."/>
            <person name="Kenicer G."/>
            <person name="Young J.P.W."/>
            <person name="Reis V.M."/>
            <person name="Zilli J."/>
            <person name="James E.K."/>
        </authorList>
    </citation>
    <scope>NUCLEOTIDE SEQUENCE [LARGE SCALE GENOMIC DNA]</scope>
    <source>
        <strain evidence="2 5">JPY530</strain>
    </source>
</reference>
<evidence type="ECO:0000313" key="4">
    <source>
        <dbReference type="Proteomes" id="UP000321776"/>
    </source>
</evidence>
<keyword evidence="1" id="KW-0472">Membrane</keyword>
<reference evidence="3" key="2">
    <citation type="submission" date="2019-08" db="EMBL/GenBank/DDBJ databases">
        <authorList>
            <person name="Im W.-T."/>
        </authorList>
    </citation>
    <scope>NUCLEOTIDE SEQUENCE</scope>
    <source>
        <strain evidence="3">NF 2-5-3</strain>
    </source>
</reference>
<evidence type="ECO:0000313" key="2">
    <source>
        <dbReference type="EMBL" id="MEM5340023.1"/>
    </source>
</evidence>
<feature type="transmembrane region" description="Helical" evidence="1">
    <location>
        <begin position="6"/>
        <end position="27"/>
    </location>
</feature>
<gene>
    <name evidence="3" type="ORF">FRZ40_31025</name>
    <name evidence="2" type="ORF">V4C56_10310</name>
</gene>
<dbReference type="AlphaFoldDB" id="A0A5C6VJP6"/>
<proteinExistence type="predicted"/>
<dbReference type="EMBL" id="JAZHGA010000006">
    <property type="protein sequence ID" value="MEM5340023.1"/>
    <property type="molecule type" value="Genomic_DNA"/>
</dbReference>
<reference evidence="3 4" key="1">
    <citation type="journal article" date="2018" name="Int. J. Syst. Evol. Microbiol.">
        <title>Paraburkholderia azotifigens sp. nov., a nitrogen-fixing bacterium isolated from paddy soil.</title>
        <authorList>
            <person name="Choi G.M."/>
            <person name="Im W.T."/>
        </authorList>
    </citation>
    <scope>NUCLEOTIDE SEQUENCE [LARGE SCALE GENOMIC DNA]</scope>
    <source>
        <strain evidence="3 4">NF 2-5-3</strain>
    </source>
</reference>
<name>A0A5C6VJP6_9BURK</name>
<organism evidence="3 4">
    <name type="scientific">Paraburkholderia azotifigens</name>
    <dbReference type="NCBI Taxonomy" id="2057004"/>
    <lineage>
        <taxon>Bacteria</taxon>
        <taxon>Pseudomonadati</taxon>
        <taxon>Pseudomonadota</taxon>
        <taxon>Betaproteobacteria</taxon>
        <taxon>Burkholderiales</taxon>
        <taxon>Burkholderiaceae</taxon>
        <taxon>Paraburkholderia</taxon>
    </lineage>
</organism>
<dbReference type="EMBL" id="VOQS01000003">
    <property type="protein sequence ID" value="TXC84666.1"/>
    <property type="molecule type" value="Genomic_DNA"/>
</dbReference>
<dbReference type="Proteomes" id="UP000321776">
    <property type="component" value="Unassembled WGS sequence"/>
</dbReference>
<sequence length="118" mass="13507">MVASGIIISFFYTVVLLLIGALVYEIINYAGVAPRVGEANVARRLVPAHWEWQSRGRAIMRVYVEDYEVLDLVIDGQKIVYRPIPWIMERAKSDTTAPVEYTTGRLNGKINVRKFMYL</sequence>
<protein>
    <submittedName>
        <fullName evidence="3">Uncharacterized protein</fullName>
    </submittedName>
</protein>
<evidence type="ECO:0000256" key="1">
    <source>
        <dbReference type="SAM" id="Phobius"/>
    </source>
</evidence>
<keyword evidence="1" id="KW-0812">Transmembrane</keyword>